<name>A0A6A4Q274_LUPAL</name>
<comment type="caution">
    <text evidence="1">The sequence shown here is derived from an EMBL/GenBank/DDBJ whole genome shotgun (WGS) entry which is preliminary data.</text>
</comment>
<protein>
    <submittedName>
        <fullName evidence="1">Uncharacterized protein</fullName>
    </submittedName>
</protein>
<dbReference type="Proteomes" id="UP000447434">
    <property type="component" value="Chromosome 9"/>
</dbReference>
<reference evidence="2" key="1">
    <citation type="journal article" date="2020" name="Nat. Commun.">
        <title>Genome sequence of the cluster root forming white lupin.</title>
        <authorList>
            <person name="Hufnagel B."/>
            <person name="Marques A."/>
            <person name="Soriano A."/>
            <person name="Marques L."/>
            <person name="Divol F."/>
            <person name="Doumas P."/>
            <person name="Sallet E."/>
            <person name="Mancinotti D."/>
            <person name="Carrere S."/>
            <person name="Marande W."/>
            <person name="Arribat S."/>
            <person name="Keller J."/>
            <person name="Huneau C."/>
            <person name="Blein T."/>
            <person name="Aime D."/>
            <person name="Laguerre M."/>
            <person name="Taylor J."/>
            <person name="Schubert V."/>
            <person name="Nelson M."/>
            <person name="Geu-Flores F."/>
            <person name="Crespi M."/>
            <person name="Gallardo-Guerrero K."/>
            <person name="Delaux P.-M."/>
            <person name="Salse J."/>
            <person name="Berges H."/>
            <person name="Guyot R."/>
            <person name="Gouzy J."/>
            <person name="Peret B."/>
        </authorList>
    </citation>
    <scope>NUCLEOTIDE SEQUENCE [LARGE SCALE GENOMIC DNA]</scope>
    <source>
        <strain evidence="2">cv. Amiga</strain>
    </source>
</reference>
<accession>A0A6A4Q274</accession>
<proteinExistence type="predicted"/>
<sequence>MNMTFLVLSVDRRCAQLSDAVKYVGRGSGAERSLVLLKNLDLFLLFCPT</sequence>
<evidence type="ECO:0000313" key="2">
    <source>
        <dbReference type="Proteomes" id="UP000447434"/>
    </source>
</evidence>
<dbReference type="EMBL" id="WOCE01000009">
    <property type="protein sequence ID" value="KAE9607880.1"/>
    <property type="molecule type" value="Genomic_DNA"/>
</dbReference>
<organism evidence="1 2">
    <name type="scientific">Lupinus albus</name>
    <name type="common">White lupine</name>
    <name type="synonym">Lupinus termis</name>
    <dbReference type="NCBI Taxonomy" id="3870"/>
    <lineage>
        <taxon>Eukaryota</taxon>
        <taxon>Viridiplantae</taxon>
        <taxon>Streptophyta</taxon>
        <taxon>Embryophyta</taxon>
        <taxon>Tracheophyta</taxon>
        <taxon>Spermatophyta</taxon>
        <taxon>Magnoliopsida</taxon>
        <taxon>eudicotyledons</taxon>
        <taxon>Gunneridae</taxon>
        <taxon>Pentapetalae</taxon>
        <taxon>rosids</taxon>
        <taxon>fabids</taxon>
        <taxon>Fabales</taxon>
        <taxon>Fabaceae</taxon>
        <taxon>Papilionoideae</taxon>
        <taxon>50 kb inversion clade</taxon>
        <taxon>genistoids sensu lato</taxon>
        <taxon>core genistoids</taxon>
        <taxon>Genisteae</taxon>
        <taxon>Lupinus</taxon>
    </lineage>
</organism>
<evidence type="ECO:0000313" key="1">
    <source>
        <dbReference type="EMBL" id="KAE9607880.1"/>
    </source>
</evidence>
<dbReference type="AlphaFoldDB" id="A0A6A4Q274"/>
<keyword evidence="2" id="KW-1185">Reference proteome</keyword>
<gene>
    <name evidence="1" type="ORF">Lalb_Chr09g0334831</name>
</gene>